<keyword evidence="1" id="KW-0732">Signal</keyword>
<accession>A0AAV1QTF1</accession>
<proteinExistence type="predicted"/>
<keyword evidence="3" id="KW-1185">Reference proteome</keyword>
<feature type="signal peptide" evidence="1">
    <location>
        <begin position="1"/>
        <end position="33"/>
    </location>
</feature>
<feature type="chain" id="PRO_5043662461" evidence="1">
    <location>
        <begin position="34"/>
        <end position="74"/>
    </location>
</feature>
<name>A0AAV1QTF1_9ROSI</name>
<dbReference type="EMBL" id="CAWUPB010000631">
    <property type="protein sequence ID" value="CAK7324751.1"/>
    <property type="molecule type" value="Genomic_DNA"/>
</dbReference>
<evidence type="ECO:0000313" key="3">
    <source>
        <dbReference type="Proteomes" id="UP001314170"/>
    </source>
</evidence>
<dbReference type="AlphaFoldDB" id="A0AAV1QTF1"/>
<dbReference type="Proteomes" id="UP001314170">
    <property type="component" value="Unassembled WGS sequence"/>
</dbReference>
<evidence type="ECO:0000313" key="2">
    <source>
        <dbReference type="EMBL" id="CAK7324751.1"/>
    </source>
</evidence>
<gene>
    <name evidence="2" type="ORF">DCAF_LOCUS2417</name>
</gene>
<reference evidence="2 3" key="1">
    <citation type="submission" date="2024-01" db="EMBL/GenBank/DDBJ databases">
        <authorList>
            <person name="Waweru B."/>
        </authorList>
    </citation>
    <scope>NUCLEOTIDE SEQUENCE [LARGE SCALE GENOMIC DNA]</scope>
</reference>
<organism evidence="2 3">
    <name type="scientific">Dovyalis caffra</name>
    <dbReference type="NCBI Taxonomy" id="77055"/>
    <lineage>
        <taxon>Eukaryota</taxon>
        <taxon>Viridiplantae</taxon>
        <taxon>Streptophyta</taxon>
        <taxon>Embryophyta</taxon>
        <taxon>Tracheophyta</taxon>
        <taxon>Spermatophyta</taxon>
        <taxon>Magnoliopsida</taxon>
        <taxon>eudicotyledons</taxon>
        <taxon>Gunneridae</taxon>
        <taxon>Pentapetalae</taxon>
        <taxon>rosids</taxon>
        <taxon>fabids</taxon>
        <taxon>Malpighiales</taxon>
        <taxon>Salicaceae</taxon>
        <taxon>Flacourtieae</taxon>
        <taxon>Dovyalis</taxon>
    </lineage>
</organism>
<dbReference type="PROSITE" id="PS51257">
    <property type="entry name" value="PROKAR_LIPOPROTEIN"/>
    <property type="match status" value="1"/>
</dbReference>
<feature type="non-terminal residue" evidence="2">
    <location>
        <position position="74"/>
    </location>
</feature>
<sequence length="74" mass="7267">MARSLEVGVGSKHVASVCLALACSLACSPACFANADADTLPLLLGRSTGVGPVYGPALHVRHGGYLACGGATSP</sequence>
<evidence type="ECO:0000256" key="1">
    <source>
        <dbReference type="SAM" id="SignalP"/>
    </source>
</evidence>
<comment type="caution">
    <text evidence="2">The sequence shown here is derived from an EMBL/GenBank/DDBJ whole genome shotgun (WGS) entry which is preliminary data.</text>
</comment>
<protein>
    <submittedName>
        <fullName evidence="2">Uncharacterized protein</fullName>
    </submittedName>
</protein>